<dbReference type="Gene3D" id="2.40.160.10">
    <property type="entry name" value="Porin"/>
    <property type="match status" value="1"/>
</dbReference>
<organism evidence="2 3">
    <name type="scientific">Salinisphaera orenii YIM 95161</name>
    <dbReference type="NCBI Taxonomy" id="1051139"/>
    <lineage>
        <taxon>Bacteria</taxon>
        <taxon>Pseudomonadati</taxon>
        <taxon>Pseudomonadota</taxon>
        <taxon>Gammaproteobacteria</taxon>
        <taxon>Salinisphaerales</taxon>
        <taxon>Salinisphaeraceae</taxon>
        <taxon>Salinisphaera</taxon>
    </lineage>
</organism>
<dbReference type="AlphaFoldDB" id="A0A423PED8"/>
<protein>
    <recommendedName>
        <fullName evidence="4">Porin</fullName>
    </recommendedName>
</protein>
<feature type="chain" id="PRO_5019007502" description="Porin" evidence="1">
    <location>
        <begin position="27"/>
        <end position="416"/>
    </location>
</feature>
<proteinExistence type="predicted"/>
<dbReference type="RefSeq" id="WP_123592455.1">
    <property type="nucleotide sequence ID" value="NZ_AYKF01000132.1"/>
</dbReference>
<gene>
    <name evidence="2" type="ORF">SAHL_16295</name>
</gene>
<accession>A0A423PED8</accession>
<evidence type="ECO:0000313" key="2">
    <source>
        <dbReference type="EMBL" id="ROO23948.1"/>
    </source>
</evidence>
<dbReference type="InterPro" id="IPR023614">
    <property type="entry name" value="Porin_dom_sf"/>
</dbReference>
<reference evidence="2 3" key="1">
    <citation type="submission" date="2013-10" db="EMBL/GenBank/DDBJ databases">
        <title>Salinisphaera halophila YIM 95161 Genome Sequencing.</title>
        <authorList>
            <person name="Lai Q."/>
            <person name="Li C."/>
            <person name="Shao Z."/>
        </authorList>
    </citation>
    <scope>NUCLEOTIDE SEQUENCE [LARGE SCALE GENOMIC DNA]</scope>
    <source>
        <strain evidence="2 3">YIM 95161</strain>
    </source>
</reference>
<keyword evidence="1" id="KW-0732">Signal</keyword>
<sequence>MKRFYTRAGGAVAAVAVAAMPVLASAGITLYDEGEKSLEIGGRLQPQYLMVDADSGENDSGDDFFLRRMRFYIEGTLTENIYGIWQVDFGGVSDDPEVKDAFINYSGLPMGSITIGNHNAPFSRELLTSSKRQQFVERTVVGDHNYGVPDRQIGVSYTLDDNDMVQGQLGFYQAGLESDLSKLDFESRVSSDPDYFGNMLVGRLDWTPLGSLKKAQGAFGDETRFGIGLNAYTWGNDDDIDNSFSVDPANGDFIANDVASQYDSVNAYGVDAAFRAGYFSADAAAQFYDAEVTDETRDFIGGPTGLVNADGDAQFATYMVKGGYMLVPSKLEFVAGFSALDPDDGFYANGQNYDDMDKRYSAGLNYFFNKHNAKIQLTYEMGRDVLYTNDAGGQVQSPSNIGDDQNTLYLQFQQVL</sequence>
<dbReference type="Pfam" id="PF07396">
    <property type="entry name" value="Porin_O_P"/>
    <property type="match status" value="1"/>
</dbReference>
<evidence type="ECO:0000256" key="1">
    <source>
        <dbReference type="SAM" id="SignalP"/>
    </source>
</evidence>
<dbReference type="Proteomes" id="UP000285123">
    <property type="component" value="Unassembled WGS sequence"/>
</dbReference>
<dbReference type="OrthoDB" id="9807854at2"/>
<dbReference type="EMBL" id="AYKF01000132">
    <property type="protein sequence ID" value="ROO23948.1"/>
    <property type="molecule type" value="Genomic_DNA"/>
</dbReference>
<dbReference type="SUPFAM" id="SSF56935">
    <property type="entry name" value="Porins"/>
    <property type="match status" value="1"/>
</dbReference>
<comment type="caution">
    <text evidence="2">The sequence shown here is derived from an EMBL/GenBank/DDBJ whole genome shotgun (WGS) entry which is preliminary data.</text>
</comment>
<evidence type="ECO:0000313" key="3">
    <source>
        <dbReference type="Proteomes" id="UP000285123"/>
    </source>
</evidence>
<name>A0A423PED8_9GAMM</name>
<evidence type="ECO:0008006" key="4">
    <source>
        <dbReference type="Google" id="ProtNLM"/>
    </source>
</evidence>
<dbReference type="InterPro" id="IPR010870">
    <property type="entry name" value="Porin_O/P"/>
</dbReference>
<feature type="signal peptide" evidence="1">
    <location>
        <begin position="1"/>
        <end position="26"/>
    </location>
</feature>